<dbReference type="OrthoDB" id="1097733at2759"/>
<evidence type="ECO:0000313" key="11">
    <source>
        <dbReference type="Proteomes" id="UP000655225"/>
    </source>
</evidence>
<keyword evidence="11" id="KW-1185">Reference proteome</keyword>
<dbReference type="PRINTS" id="PR00616">
    <property type="entry name" value="CCAATSUBUNTB"/>
</dbReference>
<evidence type="ECO:0000256" key="3">
    <source>
        <dbReference type="ARBA" id="ARBA00023125"/>
    </source>
</evidence>
<dbReference type="Pfam" id="PF02045">
    <property type="entry name" value="CBFB_NFYA"/>
    <property type="match status" value="1"/>
</dbReference>
<protein>
    <recommendedName>
        <fullName evidence="8">Nuclear transcription factor Y subunit</fullName>
    </recommendedName>
</protein>
<evidence type="ECO:0000256" key="8">
    <source>
        <dbReference type="RuleBase" id="RU367155"/>
    </source>
</evidence>
<evidence type="ECO:0000256" key="6">
    <source>
        <dbReference type="ARBA" id="ARBA00023242"/>
    </source>
</evidence>
<comment type="subunit">
    <text evidence="7">Heterotrimeric transcription factor composed of three components, NF-YA, NF-YB and NF-YC. NF-YB and NF-YC must interact and dimerize for NF-YA association and DNA binding.</text>
</comment>
<keyword evidence="2 8" id="KW-0805">Transcription regulation</keyword>
<dbReference type="GO" id="GO:0003677">
    <property type="term" value="F:DNA binding"/>
    <property type="evidence" value="ECO:0007669"/>
    <property type="project" value="UniProtKB-KW"/>
</dbReference>
<dbReference type="SMART" id="SM00521">
    <property type="entry name" value="CBF"/>
    <property type="match status" value="1"/>
</dbReference>
<keyword evidence="4" id="KW-0010">Activator</keyword>
<dbReference type="AlphaFoldDB" id="A0A834YY26"/>
<dbReference type="InterPro" id="IPR018362">
    <property type="entry name" value="CCAAT-binding_factor_CS"/>
</dbReference>
<evidence type="ECO:0000256" key="4">
    <source>
        <dbReference type="ARBA" id="ARBA00023159"/>
    </source>
</evidence>
<dbReference type="GO" id="GO:0003700">
    <property type="term" value="F:DNA-binding transcription factor activity"/>
    <property type="evidence" value="ECO:0007669"/>
    <property type="project" value="UniProtKB-UniRule"/>
</dbReference>
<evidence type="ECO:0000256" key="1">
    <source>
        <dbReference type="ARBA" id="ARBA00004123"/>
    </source>
</evidence>
<comment type="similarity">
    <text evidence="8">Belongs to the NFYA/HAP2 subunit family.</text>
</comment>
<dbReference type="Proteomes" id="UP000655225">
    <property type="component" value="Unassembled WGS sequence"/>
</dbReference>
<keyword evidence="3 8" id="KW-0238">DNA-binding</keyword>
<reference evidence="10 11" key="1">
    <citation type="submission" date="2020-04" db="EMBL/GenBank/DDBJ databases">
        <title>Plant Genome Project.</title>
        <authorList>
            <person name="Zhang R.-G."/>
        </authorList>
    </citation>
    <scope>NUCLEOTIDE SEQUENCE [LARGE SCALE GENOMIC DNA]</scope>
    <source>
        <strain evidence="10">YNK0</strain>
        <tissue evidence="10">Leaf</tissue>
    </source>
</reference>
<feature type="compositionally biased region" description="Basic and acidic residues" evidence="9">
    <location>
        <begin position="83"/>
        <end position="92"/>
    </location>
</feature>
<proteinExistence type="inferred from homology"/>
<sequence>MGRMLLPLNVTTEDGPIYVNAKQYHGIIRRRQSRAKAEVENKVNKFRKPYMHESRHLHAVRRARGCGGRFLNTKNGNSGNARCDMKKADDGQLSHPTGSPSYEILQSQSGNLNSSKEACGSRSNILGVRGY</sequence>
<evidence type="ECO:0000256" key="2">
    <source>
        <dbReference type="ARBA" id="ARBA00023015"/>
    </source>
</evidence>
<dbReference type="InterPro" id="IPR001289">
    <property type="entry name" value="NFYA"/>
</dbReference>
<comment type="caution">
    <text evidence="10">The sequence shown here is derived from an EMBL/GenBank/DDBJ whole genome shotgun (WGS) entry which is preliminary data.</text>
</comment>
<feature type="compositionally biased region" description="Polar residues" evidence="9">
    <location>
        <begin position="94"/>
        <end position="119"/>
    </location>
</feature>
<evidence type="ECO:0000313" key="10">
    <source>
        <dbReference type="EMBL" id="KAF8396357.1"/>
    </source>
</evidence>
<keyword evidence="5 8" id="KW-0804">Transcription</keyword>
<feature type="region of interest" description="Disordered" evidence="9">
    <location>
        <begin position="67"/>
        <end position="119"/>
    </location>
</feature>
<dbReference type="PROSITE" id="PS00686">
    <property type="entry name" value="NFYA_HAP2_1"/>
    <property type="match status" value="1"/>
</dbReference>
<dbReference type="PROSITE" id="PS51152">
    <property type="entry name" value="NFYA_HAP2_2"/>
    <property type="match status" value="1"/>
</dbReference>
<dbReference type="PANTHER" id="PTHR12632">
    <property type="entry name" value="TRANSCRIPTION FACTOR NF-Y ALPHA-RELATED"/>
    <property type="match status" value="1"/>
</dbReference>
<evidence type="ECO:0000256" key="7">
    <source>
        <dbReference type="ARBA" id="ARBA00025911"/>
    </source>
</evidence>
<dbReference type="Gene3D" id="6.10.250.2430">
    <property type="match status" value="1"/>
</dbReference>
<gene>
    <name evidence="10" type="ORF">HHK36_017974</name>
</gene>
<comment type="function">
    <text evidence="8">Component of the sequence-specific heterotrimeric transcription factor (NF-Y) which specifically recognizes a 5'-CCAAT-3' box motif found in the promoters of its target genes.</text>
</comment>
<dbReference type="OMA" id="SGNARCD"/>
<organism evidence="10 11">
    <name type="scientific">Tetracentron sinense</name>
    <name type="common">Spur-leaf</name>
    <dbReference type="NCBI Taxonomy" id="13715"/>
    <lineage>
        <taxon>Eukaryota</taxon>
        <taxon>Viridiplantae</taxon>
        <taxon>Streptophyta</taxon>
        <taxon>Embryophyta</taxon>
        <taxon>Tracheophyta</taxon>
        <taxon>Spermatophyta</taxon>
        <taxon>Magnoliopsida</taxon>
        <taxon>Trochodendrales</taxon>
        <taxon>Trochodendraceae</taxon>
        <taxon>Tetracentron</taxon>
    </lineage>
</organism>
<keyword evidence="6 8" id="KW-0539">Nucleus</keyword>
<evidence type="ECO:0000256" key="5">
    <source>
        <dbReference type="ARBA" id="ARBA00023163"/>
    </source>
</evidence>
<dbReference type="EMBL" id="JABCRI010000012">
    <property type="protein sequence ID" value="KAF8396357.1"/>
    <property type="molecule type" value="Genomic_DNA"/>
</dbReference>
<name>A0A834YY26_TETSI</name>
<accession>A0A834YY26</accession>
<dbReference type="GO" id="GO:0016602">
    <property type="term" value="C:CCAAT-binding factor complex"/>
    <property type="evidence" value="ECO:0007669"/>
    <property type="project" value="InterPro"/>
</dbReference>
<evidence type="ECO:0000256" key="9">
    <source>
        <dbReference type="SAM" id="MobiDB-lite"/>
    </source>
</evidence>
<comment type="subcellular location">
    <subcellularLocation>
        <location evidence="1 8">Nucleus</location>
    </subcellularLocation>
</comment>